<evidence type="ECO:0000313" key="5">
    <source>
        <dbReference type="Proteomes" id="UP001210339"/>
    </source>
</evidence>
<dbReference type="RefSeq" id="WP_271190885.1">
    <property type="nucleotide sequence ID" value="NZ_CP115667.1"/>
</dbReference>
<dbReference type="PANTHER" id="PTHR22911:SF102">
    <property type="entry name" value="MEMBRANE PROTEIN"/>
    <property type="match status" value="1"/>
</dbReference>
<feature type="transmembrane region" description="Helical" evidence="2">
    <location>
        <begin position="122"/>
        <end position="142"/>
    </location>
</feature>
<gene>
    <name evidence="4" type="ORF">O6R05_04915</name>
</gene>
<dbReference type="PANTHER" id="PTHR22911">
    <property type="entry name" value="ACYL-MALONYL CONDENSING ENZYME-RELATED"/>
    <property type="match status" value="1"/>
</dbReference>
<evidence type="ECO:0000313" key="4">
    <source>
        <dbReference type="EMBL" id="WBW49353.1"/>
    </source>
</evidence>
<feature type="transmembrane region" description="Helical" evidence="2">
    <location>
        <begin position="264"/>
        <end position="283"/>
    </location>
</feature>
<feature type="transmembrane region" description="Helical" evidence="2">
    <location>
        <begin position="7"/>
        <end position="25"/>
    </location>
</feature>
<feature type="transmembrane region" description="Helical" evidence="2">
    <location>
        <begin position="62"/>
        <end position="81"/>
    </location>
</feature>
<dbReference type="EMBL" id="CP115667">
    <property type="protein sequence ID" value="WBW49353.1"/>
    <property type="molecule type" value="Genomic_DNA"/>
</dbReference>
<dbReference type="InterPro" id="IPR037185">
    <property type="entry name" value="EmrE-like"/>
</dbReference>
<reference evidence="4 5" key="1">
    <citation type="submission" date="2023-01" db="EMBL/GenBank/DDBJ databases">
        <authorList>
            <person name="Lee S.H."/>
            <person name="Jung H.S."/>
            <person name="Yun J.U."/>
        </authorList>
    </citation>
    <scope>NUCLEOTIDE SEQUENCE [LARGE SCALE GENOMIC DNA]</scope>
    <source>
        <strain evidence="4 5">CBA3646</strain>
    </source>
</reference>
<feature type="transmembrane region" description="Helical" evidence="2">
    <location>
        <begin position="238"/>
        <end position="258"/>
    </location>
</feature>
<dbReference type="Proteomes" id="UP001210339">
    <property type="component" value="Chromosome"/>
</dbReference>
<dbReference type="Pfam" id="PF00892">
    <property type="entry name" value="EamA"/>
    <property type="match status" value="2"/>
</dbReference>
<dbReference type="SUPFAM" id="SSF103481">
    <property type="entry name" value="Multidrug resistance efflux transporter EmrE"/>
    <property type="match status" value="2"/>
</dbReference>
<dbReference type="InterPro" id="IPR000620">
    <property type="entry name" value="EamA_dom"/>
</dbReference>
<feature type="transmembrane region" description="Helical" evidence="2">
    <location>
        <begin position="31"/>
        <end position="50"/>
    </location>
</feature>
<feature type="transmembrane region" description="Helical" evidence="2">
    <location>
        <begin position="148"/>
        <end position="165"/>
    </location>
</feature>
<name>A0ABY7QRD4_9FIRM</name>
<keyword evidence="2" id="KW-0812">Transmembrane</keyword>
<dbReference type="Gene3D" id="1.10.3730.20">
    <property type="match status" value="1"/>
</dbReference>
<evidence type="ECO:0000259" key="3">
    <source>
        <dbReference type="Pfam" id="PF00892"/>
    </source>
</evidence>
<comment type="similarity">
    <text evidence="1">Belongs to the EamA transporter family.</text>
</comment>
<feature type="transmembrane region" description="Helical" evidence="2">
    <location>
        <begin position="87"/>
        <end position="110"/>
    </location>
</feature>
<accession>A0ABY7QRD4</accession>
<protein>
    <submittedName>
        <fullName evidence="4">DMT family transporter</fullName>
    </submittedName>
</protein>
<keyword evidence="2" id="KW-1133">Transmembrane helix</keyword>
<feature type="transmembrane region" description="Helical" evidence="2">
    <location>
        <begin position="206"/>
        <end position="226"/>
    </location>
</feature>
<feature type="domain" description="EamA" evidence="3">
    <location>
        <begin position="146"/>
        <end position="277"/>
    </location>
</feature>
<proteinExistence type="inferred from homology"/>
<keyword evidence="2" id="KW-0472">Membrane</keyword>
<feature type="transmembrane region" description="Helical" evidence="2">
    <location>
        <begin position="177"/>
        <end position="194"/>
    </location>
</feature>
<sequence length="290" mass="31590">MNCAKCQLIAAMTIFSTIGLVRRYIPYSSTLIAFARAFIGVIFLLGVLKLKSGRFDMKGIKRYAMPLVISGVFMGINWILLFESYNYTTVSVSTICYYMAPVFVIFASRIVFKETITLKKGLCALIAVVGMVFVSGVLETGFIGMQGALYGLGAAVFYASVIVINKYNEAVPPIERTLIQLGVAAAAILPYLIVTEDLTALQWSGMGLGLLCLAGIFHTGFAYTLYFESVQDLPAQTVALMSYIDPVLAILLSAWILHEALSPLAMIGIVMVLGSAVSSEVSFKNRKKYK</sequence>
<evidence type="ECO:0000256" key="2">
    <source>
        <dbReference type="SAM" id="Phobius"/>
    </source>
</evidence>
<evidence type="ECO:0000256" key="1">
    <source>
        <dbReference type="ARBA" id="ARBA00007362"/>
    </source>
</evidence>
<keyword evidence="5" id="KW-1185">Reference proteome</keyword>
<feature type="domain" description="EamA" evidence="3">
    <location>
        <begin position="8"/>
        <end position="135"/>
    </location>
</feature>
<organism evidence="4 5">
    <name type="scientific">Peptoniphilus equinus</name>
    <dbReference type="NCBI Taxonomy" id="3016343"/>
    <lineage>
        <taxon>Bacteria</taxon>
        <taxon>Bacillati</taxon>
        <taxon>Bacillota</taxon>
        <taxon>Tissierellia</taxon>
        <taxon>Tissierellales</taxon>
        <taxon>Peptoniphilaceae</taxon>
        <taxon>Peptoniphilus</taxon>
    </lineage>
</organism>